<dbReference type="VEuPathDB" id="FungiDB:CC1G_07925"/>
<name>A8P6R4_COPC7</name>
<dbReference type="GeneID" id="6015822"/>
<comment type="caution">
    <text evidence="1">The sequence shown here is derived from an EMBL/GenBank/DDBJ whole genome shotgun (WGS) entry which is preliminary data.</text>
</comment>
<protein>
    <submittedName>
        <fullName evidence="1">Uncharacterized protein</fullName>
    </submittedName>
</protein>
<dbReference type="HOGENOM" id="CLU_088650_0_0_1"/>
<dbReference type="AlphaFoldDB" id="A8P6R4"/>
<accession>A8P6R4</accession>
<dbReference type="KEGG" id="cci:CC1G_07925"/>
<reference evidence="1 2" key="1">
    <citation type="journal article" date="2010" name="Proc. Natl. Acad. Sci. U.S.A.">
        <title>Insights into evolution of multicellular fungi from the assembled chromosomes of the mushroom Coprinopsis cinerea (Coprinus cinereus).</title>
        <authorList>
            <person name="Stajich J.E."/>
            <person name="Wilke S.K."/>
            <person name="Ahren D."/>
            <person name="Au C.H."/>
            <person name="Birren B.W."/>
            <person name="Borodovsky M."/>
            <person name="Burns C."/>
            <person name="Canback B."/>
            <person name="Casselton L.A."/>
            <person name="Cheng C.K."/>
            <person name="Deng J."/>
            <person name="Dietrich F.S."/>
            <person name="Fargo D.C."/>
            <person name="Farman M.L."/>
            <person name="Gathman A.C."/>
            <person name="Goldberg J."/>
            <person name="Guigo R."/>
            <person name="Hoegger P.J."/>
            <person name="Hooker J.B."/>
            <person name="Huggins A."/>
            <person name="James T.Y."/>
            <person name="Kamada T."/>
            <person name="Kilaru S."/>
            <person name="Kodira C."/>
            <person name="Kues U."/>
            <person name="Kupfer D."/>
            <person name="Kwan H.S."/>
            <person name="Lomsadze A."/>
            <person name="Li W."/>
            <person name="Lilly W.W."/>
            <person name="Ma L.J."/>
            <person name="Mackey A.J."/>
            <person name="Manning G."/>
            <person name="Martin F."/>
            <person name="Muraguchi H."/>
            <person name="Natvig D.O."/>
            <person name="Palmerini H."/>
            <person name="Ramesh M.A."/>
            <person name="Rehmeyer C.J."/>
            <person name="Roe B.A."/>
            <person name="Shenoy N."/>
            <person name="Stanke M."/>
            <person name="Ter-Hovhannisyan V."/>
            <person name="Tunlid A."/>
            <person name="Velagapudi R."/>
            <person name="Vision T.J."/>
            <person name="Zeng Q."/>
            <person name="Zolan M.E."/>
            <person name="Pukkila P.J."/>
        </authorList>
    </citation>
    <scope>NUCLEOTIDE SEQUENCE [LARGE SCALE GENOMIC DNA]</scope>
    <source>
        <strain evidence="2">Okayama-7 / 130 / ATCC MYA-4618 / FGSC 9003</strain>
    </source>
</reference>
<dbReference type="OMA" id="CKTSNGP"/>
<dbReference type="InParanoid" id="A8P6R4"/>
<sequence length="200" mass="22368">MAHVNPLHIPVTSAQYSSYSSLSGALITASHKFESPFRRWLPQKPYVPPSKWRQATATDYRHLPAISFDYIGFSKQGVPMRELSARSISALGQMLAGANEPVFASTGLKSVTLRIMWPGYTHLDFYRVINVVTGSGHITRAQLAALIAQNFARFHARNERPDAVEYAISPAGIQFEHLVLVGFHNTFEDVWQADVAIDRR</sequence>
<proteinExistence type="predicted"/>
<evidence type="ECO:0000313" key="1">
    <source>
        <dbReference type="EMBL" id="EAU82643.2"/>
    </source>
</evidence>
<dbReference type="EMBL" id="AACS02000005">
    <property type="protein sequence ID" value="EAU82643.2"/>
    <property type="molecule type" value="Genomic_DNA"/>
</dbReference>
<dbReference type="RefSeq" id="XP_001839210.2">
    <property type="nucleotide sequence ID" value="XM_001839158.2"/>
</dbReference>
<gene>
    <name evidence="1" type="ORF">CC1G_07925</name>
</gene>
<dbReference type="Proteomes" id="UP000001861">
    <property type="component" value="Unassembled WGS sequence"/>
</dbReference>
<keyword evidence="2" id="KW-1185">Reference proteome</keyword>
<dbReference type="OrthoDB" id="2662268at2759"/>
<organism evidence="1 2">
    <name type="scientific">Coprinopsis cinerea (strain Okayama-7 / 130 / ATCC MYA-4618 / FGSC 9003)</name>
    <name type="common">Inky cap fungus</name>
    <name type="synonym">Hormographiella aspergillata</name>
    <dbReference type="NCBI Taxonomy" id="240176"/>
    <lineage>
        <taxon>Eukaryota</taxon>
        <taxon>Fungi</taxon>
        <taxon>Dikarya</taxon>
        <taxon>Basidiomycota</taxon>
        <taxon>Agaricomycotina</taxon>
        <taxon>Agaricomycetes</taxon>
        <taxon>Agaricomycetidae</taxon>
        <taxon>Agaricales</taxon>
        <taxon>Agaricineae</taxon>
        <taxon>Psathyrellaceae</taxon>
        <taxon>Coprinopsis</taxon>
    </lineage>
</organism>
<evidence type="ECO:0000313" key="2">
    <source>
        <dbReference type="Proteomes" id="UP000001861"/>
    </source>
</evidence>
<dbReference type="eggNOG" id="ENOG502SPSJ">
    <property type="taxonomic scope" value="Eukaryota"/>
</dbReference>